<name>A0A1G6HXB8_9BACI</name>
<evidence type="ECO:0000313" key="1">
    <source>
        <dbReference type="EMBL" id="SDB98844.1"/>
    </source>
</evidence>
<dbReference type="EMBL" id="FMYI01000003">
    <property type="protein sequence ID" value="SDB98844.1"/>
    <property type="molecule type" value="Genomic_DNA"/>
</dbReference>
<evidence type="ECO:0000313" key="2">
    <source>
        <dbReference type="Proteomes" id="UP000242949"/>
    </source>
</evidence>
<dbReference type="RefSeq" id="WP_090794532.1">
    <property type="nucleotide sequence ID" value="NZ_FMYI01000003.1"/>
</dbReference>
<organism evidence="1 2">
    <name type="scientific">Pelagirhabdus alkalitolerans</name>
    <dbReference type="NCBI Taxonomy" id="1612202"/>
    <lineage>
        <taxon>Bacteria</taxon>
        <taxon>Bacillati</taxon>
        <taxon>Bacillota</taxon>
        <taxon>Bacilli</taxon>
        <taxon>Bacillales</taxon>
        <taxon>Bacillaceae</taxon>
        <taxon>Pelagirhabdus</taxon>
    </lineage>
</organism>
<proteinExistence type="predicted"/>
<gene>
    <name evidence="1" type="ORF">SAMN05421734_103267</name>
</gene>
<dbReference type="Proteomes" id="UP000242949">
    <property type="component" value="Unassembled WGS sequence"/>
</dbReference>
<sequence>MNFMFKEVIRSKIKQLTVFELLEYASMYSISLSHEQAHQILVYLKDPHFDPFNLSDLQQLFEKIERLTSPQTTLKLQQILREYIDLYQAESWFKS</sequence>
<dbReference type="OrthoDB" id="2969753at2"/>
<dbReference type="Pfam" id="PF11116">
    <property type="entry name" value="DUF2624"/>
    <property type="match status" value="1"/>
</dbReference>
<dbReference type="AlphaFoldDB" id="A0A1G6HXB8"/>
<keyword evidence="2" id="KW-1185">Reference proteome</keyword>
<accession>A0A1G6HXB8</accession>
<evidence type="ECO:0008006" key="3">
    <source>
        <dbReference type="Google" id="ProtNLM"/>
    </source>
</evidence>
<reference evidence="2" key="1">
    <citation type="submission" date="2016-09" db="EMBL/GenBank/DDBJ databases">
        <authorList>
            <person name="Varghese N."/>
            <person name="Submissions S."/>
        </authorList>
    </citation>
    <scope>NUCLEOTIDE SEQUENCE [LARGE SCALE GENOMIC DNA]</scope>
    <source>
        <strain evidence="2">S5</strain>
    </source>
</reference>
<protein>
    <recommendedName>
        <fullName evidence="3">DUF2624 domain-containing protein</fullName>
    </recommendedName>
</protein>
<dbReference type="InterPro" id="IPR020277">
    <property type="entry name" value="DUF2624"/>
</dbReference>